<organism evidence="1 2">
    <name type="scientific">Puccinia sorghi</name>
    <dbReference type="NCBI Taxonomy" id="27349"/>
    <lineage>
        <taxon>Eukaryota</taxon>
        <taxon>Fungi</taxon>
        <taxon>Dikarya</taxon>
        <taxon>Basidiomycota</taxon>
        <taxon>Pucciniomycotina</taxon>
        <taxon>Pucciniomycetes</taxon>
        <taxon>Pucciniales</taxon>
        <taxon>Pucciniaceae</taxon>
        <taxon>Puccinia</taxon>
    </lineage>
</organism>
<reference evidence="1 2" key="1">
    <citation type="submission" date="2015-08" db="EMBL/GenBank/DDBJ databases">
        <title>Next Generation Sequencing and Analysis of the Genome of Puccinia sorghi L Schw, the Causal Agent of Maize Common Rust.</title>
        <authorList>
            <person name="Rochi L."/>
            <person name="Burguener G."/>
            <person name="Darino M."/>
            <person name="Turjanski A."/>
            <person name="Kreff E."/>
            <person name="Dieguez M.J."/>
            <person name="Sacco F."/>
        </authorList>
    </citation>
    <scope>NUCLEOTIDE SEQUENCE [LARGE SCALE GENOMIC DNA]</scope>
    <source>
        <strain evidence="1 2">RO10H11247</strain>
    </source>
</reference>
<comment type="caution">
    <text evidence="1">The sequence shown here is derived from an EMBL/GenBank/DDBJ whole genome shotgun (WGS) entry which is preliminary data.</text>
</comment>
<evidence type="ECO:0000313" key="2">
    <source>
        <dbReference type="Proteomes" id="UP000037035"/>
    </source>
</evidence>
<keyword evidence="2" id="KW-1185">Reference proteome</keyword>
<proteinExistence type="predicted"/>
<dbReference type="EMBL" id="LAVV01008547">
    <property type="protein sequence ID" value="KNZ52531.1"/>
    <property type="molecule type" value="Genomic_DNA"/>
</dbReference>
<protein>
    <submittedName>
        <fullName evidence="1">Uncharacterized protein</fullName>
    </submittedName>
</protein>
<evidence type="ECO:0000313" key="1">
    <source>
        <dbReference type="EMBL" id="KNZ52531.1"/>
    </source>
</evidence>
<dbReference type="VEuPathDB" id="FungiDB:VP01_3540g1"/>
<gene>
    <name evidence="1" type="ORF">VP01_3540g1</name>
</gene>
<accession>A0A0L6UVF7</accession>
<name>A0A0L6UVF7_9BASI</name>
<dbReference type="Proteomes" id="UP000037035">
    <property type="component" value="Unassembled WGS sequence"/>
</dbReference>
<sequence length="351" mass="39615">MALARQVPKMVPWCFLHSSHYSSRSSQPIHVTSTRLLILKSNMDPQILAKTYFVVLPGRSEKKTDAPWALGMKLDKRMESLLHSGEKLGGPGPNEKWGKDTQKSFNGLAQDGAGKEVEEPMMKLLVSRLINRLKYSISIRKSVEKENKPDIELESMKNDYYSGFLDYKVCQVIKKQATFMVLMEGFRNEEKRRNSNSFHHGVIHDGPAWQKKLSFSFSCHNLQQNCNWAVSMAFACKCFLLNWSYTELIPVVFPWISLQFNCNSLTWLQLGLMSSKWTNKFDHGCKSALSPNRTAKCYGDKMPATGRGVLSVVGYSVEDENPLDGDLLELSGGTKSLEVPGSDLLMQVVIC</sequence>
<dbReference type="AlphaFoldDB" id="A0A0L6UVF7"/>